<dbReference type="PROSITE" id="PS00059">
    <property type="entry name" value="ADH_ZINC"/>
    <property type="match status" value="1"/>
</dbReference>
<comment type="similarity">
    <text evidence="2 6">Belongs to the zinc-containing alcohol dehydrogenase family.</text>
</comment>
<proteinExistence type="inferred from homology"/>
<dbReference type="Gene3D" id="3.40.50.720">
    <property type="entry name" value="NAD(P)-binding Rossmann-like Domain"/>
    <property type="match status" value="1"/>
</dbReference>
<dbReference type="Gene3D" id="3.90.180.10">
    <property type="entry name" value="Medium-chain alcohol dehydrogenases, catalytic domain"/>
    <property type="match status" value="1"/>
</dbReference>
<keyword evidence="5" id="KW-0560">Oxidoreductase</keyword>
<dbReference type="Pfam" id="PF08240">
    <property type="entry name" value="ADH_N"/>
    <property type="match status" value="1"/>
</dbReference>
<name>A0ABQ5NTE6_9ACTN</name>
<gene>
    <name evidence="8" type="ORF">SYYSPA8_05075</name>
</gene>
<evidence type="ECO:0000256" key="3">
    <source>
        <dbReference type="ARBA" id="ARBA00022723"/>
    </source>
</evidence>
<evidence type="ECO:0000256" key="1">
    <source>
        <dbReference type="ARBA" id="ARBA00001947"/>
    </source>
</evidence>
<dbReference type="RefSeq" id="WP_323445740.1">
    <property type="nucleotide sequence ID" value="NZ_BSBI01000002.1"/>
</dbReference>
<evidence type="ECO:0000256" key="2">
    <source>
        <dbReference type="ARBA" id="ARBA00008072"/>
    </source>
</evidence>
<keyword evidence="4 6" id="KW-0862">Zinc</keyword>
<evidence type="ECO:0000256" key="5">
    <source>
        <dbReference type="ARBA" id="ARBA00023002"/>
    </source>
</evidence>
<comment type="caution">
    <text evidence="8">The sequence shown here is derived from an EMBL/GenBank/DDBJ whole genome shotgun (WGS) entry which is preliminary data.</text>
</comment>
<dbReference type="EMBL" id="BSBI01000002">
    <property type="protein sequence ID" value="GLF93634.1"/>
    <property type="molecule type" value="Genomic_DNA"/>
</dbReference>
<dbReference type="InterPro" id="IPR011032">
    <property type="entry name" value="GroES-like_sf"/>
</dbReference>
<protein>
    <submittedName>
        <fullName evidence="8">NAD(P)-dependent alcohol dehydrogenase</fullName>
    </submittedName>
</protein>
<sequence length="352" mass="35313">MRAVQYRTPGKGPELVTLPDPVPGPGEVLLKVTAAGICHSDLTLMAAEPGSLSFGLPVTLGHEATGVVAALGPGAGGGDGGGEGWPAVGDTVAVYGAWGCGGCRACAAGRENYCPYAPGQGIHPPGLGAAGALADYLLVPHARHLVSLGGLDPVRAAPLTDAALTPYHAIHASRHKLLPGSTAVVIGVGGLGHLAIQILRALTPARIVALDLTGERLALGRHAGAHHTVTADGDARAALDELTGGLGADVVYDLVASPDTTALAAAVTAADGHIALLGIGTGSVPVAFGATRPGVSVTAPYWGTRQDLLDVLALAREGRISTLTENFTLDQAPLAYQRLRDGTILGRAVVVP</sequence>
<dbReference type="Pfam" id="PF00107">
    <property type="entry name" value="ADH_zinc_N"/>
    <property type="match status" value="1"/>
</dbReference>
<dbReference type="CDD" id="cd05284">
    <property type="entry name" value="arabinose_DH_like"/>
    <property type="match status" value="1"/>
</dbReference>
<dbReference type="InterPro" id="IPR002328">
    <property type="entry name" value="ADH_Zn_CS"/>
</dbReference>
<dbReference type="InterPro" id="IPR013149">
    <property type="entry name" value="ADH-like_C"/>
</dbReference>
<evidence type="ECO:0000256" key="6">
    <source>
        <dbReference type="RuleBase" id="RU361277"/>
    </source>
</evidence>
<dbReference type="InterPro" id="IPR020843">
    <property type="entry name" value="ER"/>
</dbReference>
<dbReference type="PANTHER" id="PTHR43350">
    <property type="entry name" value="NAD-DEPENDENT ALCOHOL DEHYDROGENASE"/>
    <property type="match status" value="1"/>
</dbReference>
<keyword evidence="3 6" id="KW-0479">Metal-binding</keyword>
<dbReference type="Proteomes" id="UP001291653">
    <property type="component" value="Unassembled WGS sequence"/>
</dbReference>
<reference evidence="8 9" key="1">
    <citation type="submission" date="2022-10" db="EMBL/GenBank/DDBJ databases">
        <title>Draft genome sequence of Streptomyces sp. YSPA8.</title>
        <authorList>
            <person name="Moriuchi R."/>
            <person name="Dohra H."/>
            <person name="Yamamura H."/>
            <person name="Kodani S."/>
        </authorList>
    </citation>
    <scope>NUCLEOTIDE SEQUENCE [LARGE SCALE GENOMIC DNA]</scope>
    <source>
        <strain evidence="8 9">YSPA8</strain>
    </source>
</reference>
<dbReference type="SUPFAM" id="SSF51735">
    <property type="entry name" value="NAD(P)-binding Rossmann-fold domains"/>
    <property type="match status" value="1"/>
</dbReference>
<evidence type="ECO:0000313" key="8">
    <source>
        <dbReference type="EMBL" id="GLF93634.1"/>
    </source>
</evidence>
<dbReference type="SMART" id="SM00829">
    <property type="entry name" value="PKS_ER"/>
    <property type="match status" value="1"/>
</dbReference>
<dbReference type="InterPro" id="IPR013154">
    <property type="entry name" value="ADH-like_N"/>
</dbReference>
<dbReference type="InterPro" id="IPR036291">
    <property type="entry name" value="NAD(P)-bd_dom_sf"/>
</dbReference>
<evidence type="ECO:0000259" key="7">
    <source>
        <dbReference type="SMART" id="SM00829"/>
    </source>
</evidence>
<dbReference type="SUPFAM" id="SSF50129">
    <property type="entry name" value="GroES-like"/>
    <property type="match status" value="1"/>
</dbReference>
<dbReference type="PANTHER" id="PTHR43350:SF17">
    <property type="entry name" value="NAD-DEPENDENT ALCOHOL DEHYDROGENASE"/>
    <property type="match status" value="1"/>
</dbReference>
<evidence type="ECO:0000313" key="9">
    <source>
        <dbReference type="Proteomes" id="UP001291653"/>
    </source>
</evidence>
<organism evidence="8 9">
    <name type="scientific">Streptomyces yaizuensis</name>
    <dbReference type="NCBI Taxonomy" id="2989713"/>
    <lineage>
        <taxon>Bacteria</taxon>
        <taxon>Bacillati</taxon>
        <taxon>Actinomycetota</taxon>
        <taxon>Actinomycetes</taxon>
        <taxon>Kitasatosporales</taxon>
        <taxon>Streptomycetaceae</taxon>
        <taxon>Streptomyces</taxon>
    </lineage>
</organism>
<feature type="domain" description="Enoyl reductase (ER)" evidence="7">
    <location>
        <begin position="10"/>
        <end position="350"/>
    </location>
</feature>
<comment type="cofactor">
    <cofactor evidence="1 6">
        <name>Zn(2+)</name>
        <dbReference type="ChEBI" id="CHEBI:29105"/>
    </cofactor>
</comment>
<accession>A0ABQ5NTE6</accession>
<keyword evidence="9" id="KW-1185">Reference proteome</keyword>
<evidence type="ECO:0000256" key="4">
    <source>
        <dbReference type="ARBA" id="ARBA00022833"/>
    </source>
</evidence>